<dbReference type="PANTHER" id="PTHR42953">
    <property type="entry name" value="HIGH-AFFINITY ZINC UPTAKE SYSTEM PROTEIN ZNUA-RELATED"/>
    <property type="match status" value="1"/>
</dbReference>
<accession>A0ABS4F2L3</accession>
<sequence>MKKIIGIVGTLLIAIGLIGCSANGKEETKKSSDGKLMVTVSIYPLEQFTKMIGGDKVDIKTLVGPGQEPHDFELKPTQLKDLTSSTLFICNGLGMETWFNDVKGQIDSSKTTIIDASKGINVIKDGDKTDPHAWLSLKEATVQANNIKNALIEKDPSNKQYYEKNYENLKKEFNDLNNEYKTKFQKLKNKDFVTGHAAFGYLCREFGLTQKSINDLFADGEPTPKKLEELAAYCKKNKIKTVFSESLASPKASETLAREAGAKVEKIYTLESLEDNKTYLEGMKYDLNVIYKCLEQEN</sequence>
<dbReference type="PRINTS" id="PR00691">
    <property type="entry name" value="ADHESINB"/>
</dbReference>
<keyword evidence="5" id="KW-0175">Coiled coil</keyword>
<evidence type="ECO:0000313" key="6">
    <source>
        <dbReference type="EMBL" id="MBP1890494.1"/>
    </source>
</evidence>
<comment type="similarity">
    <text evidence="1 4">Belongs to the bacterial solute-binding protein 9 family.</text>
</comment>
<dbReference type="EMBL" id="JAGGJZ010000007">
    <property type="protein sequence ID" value="MBP1890494.1"/>
    <property type="molecule type" value="Genomic_DNA"/>
</dbReference>
<comment type="caution">
    <text evidence="6">The sequence shown here is derived from an EMBL/GenBank/DDBJ whole genome shotgun (WGS) entry which is preliminary data.</text>
</comment>
<gene>
    <name evidence="6" type="ORF">J2Z53_002094</name>
</gene>
<proteinExistence type="inferred from homology"/>
<evidence type="ECO:0000256" key="3">
    <source>
        <dbReference type="ARBA" id="ARBA00022729"/>
    </source>
</evidence>
<dbReference type="RefSeq" id="WP_209797410.1">
    <property type="nucleotide sequence ID" value="NZ_JAGGJZ010000007.1"/>
</dbReference>
<dbReference type="InterPro" id="IPR006129">
    <property type="entry name" value="AdhesinB"/>
</dbReference>
<keyword evidence="7" id="KW-1185">Reference proteome</keyword>
<keyword evidence="2 4" id="KW-0813">Transport</keyword>
<dbReference type="InterPro" id="IPR050492">
    <property type="entry name" value="Bact_metal-bind_prot9"/>
</dbReference>
<name>A0ABS4F2L3_9CLOT</name>
<dbReference type="Proteomes" id="UP000783390">
    <property type="component" value="Unassembled WGS sequence"/>
</dbReference>
<dbReference type="InterPro" id="IPR006128">
    <property type="entry name" value="Lipoprotein_PsaA-like"/>
</dbReference>
<evidence type="ECO:0000256" key="5">
    <source>
        <dbReference type="SAM" id="Coils"/>
    </source>
</evidence>
<organism evidence="6 7">
    <name type="scientific">Clostridium moniliforme</name>
    <dbReference type="NCBI Taxonomy" id="39489"/>
    <lineage>
        <taxon>Bacteria</taxon>
        <taxon>Bacillati</taxon>
        <taxon>Bacillota</taxon>
        <taxon>Clostridia</taxon>
        <taxon>Eubacteriales</taxon>
        <taxon>Clostridiaceae</taxon>
        <taxon>Clostridium</taxon>
    </lineage>
</organism>
<evidence type="ECO:0000256" key="1">
    <source>
        <dbReference type="ARBA" id="ARBA00011028"/>
    </source>
</evidence>
<dbReference type="Pfam" id="PF01297">
    <property type="entry name" value="ZnuA"/>
    <property type="match status" value="1"/>
</dbReference>
<dbReference type="PRINTS" id="PR00690">
    <property type="entry name" value="ADHESNFAMILY"/>
</dbReference>
<evidence type="ECO:0000256" key="2">
    <source>
        <dbReference type="ARBA" id="ARBA00022448"/>
    </source>
</evidence>
<dbReference type="Gene3D" id="3.40.50.1980">
    <property type="entry name" value="Nitrogenase molybdenum iron protein domain"/>
    <property type="match status" value="2"/>
</dbReference>
<evidence type="ECO:0000313" key="7">
    <source>
        <dbReference type="Proteomes" id="UP000783390"/>
    </source>
</evidence>
<feature type="coiled-coil region" evidence="5">
    <location>
        <begin position="159"/>
        <end position="190"/>
    </location>
</feature>
<keyword evidence="3" id="KW-0732">Signal</keyword>
<reference evidence="6 7" key="1">
    <citation type="submission" date="2021-03" db="EMBL/GenBank/DDBJ databases">
        <title>Genomic Encyclopedia of Type Strains, Phase IV (KMG-IV): sequencing the most valuable type-strain genomes for metagenomic binning, comparative biology and taxonomic classification.</title>
        <authorList>
            <person name="Goeker M."/>
        </authorList>
    </citation>
    <scope>NUCLEOTIDE SEQUENCE [LARGE SCALE GENOMIC DNA]</scope>
    <source>
        <strain evidence="6 7">DSM 3984</strain>
    </source>
</reference>
<dbReference type="PANTHER" id="PTHR42953:SF3">
    <property type="entry name" value="HIGH-AFFINITY ZINC UPTAKE SYSTEM PROTEIN ZNUA"/>
    <property type="match status" value="1"/>
</dbReference>
<dbReference type="InterPro" id="IPR006127">
    <property type="entry name" value="ZnuA-like"/>
</dbReference>
<protein>
    <submittedName>
        <fullName evidence="6">Zinc transport system substrate-binding protein</fullName>
    </submittedName>
</protein>
<dbReference type="PROSITE" id="PS51257">
    <property type="entry name" value="PROKAR_LIPOPROTEIN"/>
    <property type="match status" value="1"/>
</dbReference>
<evidence type="ECO:0000256" key="4">
    <source>
        <dbReference type="RuleBase" id="RU003512"/>
    </source>
</evidence>
<dbReference type="SUPFAM" id="SSF53807">
    <property type="entry name" value="Helical backbone' metal receptor"/>
    <property type="match status" value="1"/>
</dbReference>